<evidence type="ECO:0000313" key="2">
    <source>
        <dbReference type="EMBL" id="SCG77867.1"/>
    </source>
</evidence>
<gene>
    <name evidence="2" type="ORF">GA0070613_6393</name>
</gene>
<proteinExistence type="predicted"/>
<feature type="compositionally biased region" description="Low complexity" evidence="1">
    <location>
        <begin position="20"/>
        <end position="30"/>
    </location>
</feature>
<name>A0A1C5K534_9ACTN</name>
<evidence type="ECO:0000313" key="3">
    <source>
        <dbReference type="Proteomes" id="UP000198221"/>
    </source>
</evidence>
<sequence length="168" mass="17611">MLLGSVGACRSTDTPKTNESAAPSVSAPAPDARDAAEQAALAAYRGMWQAYAKAGLTANPNEPNLPKFAGGNALQYLRNGLTAYRRKGQILKGEYISNPQVANVSLAATPRTVALTDCVDDTKFLVYTASGQPINDTTGGRRATRATATDLAEGWRVTSFGVQEVGTC</sequence>
<organism evidence="2 3">
    <name type="scientific">Micromonospora inositola</name>
    <dbReference type="NCBI Taxonomy" id="47865"/>
    <lineage>
        <taxon>Bacteria</taxon>
        <taxon>Bacillati</taxon>
        <taxon>Actinomycetota</taxon>
        <taxon>Actinomycetes</taxon>
        <taxon>Micromonosporales</taxon>
        <taxon>Micromonosporaceae</taxon>
        <taxon>Micromonospora</taxon>
    </lineage>
</organism>
<dbReference type="EMBL" id="LT607754">
    <property type="protein sequence ID" value="SCG77867.1"/>
    <property type="molecule type" value="Genomic_DNA"/>
</dbReference>
<dbReference type="AlphaFoldDB" id="A0A1C5K534"/>
<evidence type="ECO:0000256" key="1">
    <source>
        <dbReference type="SAM" id="MobiDB-lite"/>
    </source>
</evidence>
<protein>
    <recommendedName>
        <fullName evidence="4">Secreted protein/lipoprotein</fullName>
    </recommendedName>
</protein>
<reference evidence="3" key="1">
    <citation type="submission" date="2016-06" db="EMBL/GenBank/DDBJ databases">
        <authorList>
            <person name="Varghese N."/>
            <person name="Submissions Spin"/>
        </authorList>
    </citation>
    <scope>NUCLEOTIDE SEQUENCE [LARGE SCALE GENOMIC DNA]</scope>
    <source>
        <strain evidence="3">DSM 43819</strain>
    </source>
</reference>
<accession>A0A1C5K534</accession>
<keyword evidence="3" id="KW-1185">Reference proteome</keyword>
<feature type="region of interest" description="Disordered" evidence="1">
    <location>
        <begin position="1"/>
        <end position="32"/>
    </location>
</feature>
<dbReference type="Proteomes" id="UP000198221">
    <property type="component" value="Chromosome I"/>
</dbReference>
<evidence type="ECO:0008006" key="4">
    <source>
        <dbReference type="Google" id="ProtNLM"/>
    </source>
</evidence>